<comment type="caution">
    <text evidence="2">The sequence shown here is derived from an EMBL/GenBank/DDBJ whole genome shotgun (WGS) entry which is preliminary data.</text>
</comment>
<accession>A0ABT1YBU4</accession>
<keyword evidence="3" id="KW-1185">Reference proteome</keyword>
<dbReference type="Gene3D" id="2.130.10.10">
    <property type="entry name" value="YVTN repeat-like/Quinoprotein amine dehydrogenase"/>
    <property type="match status" value="1"/>
</dbReference>
<evidence type="ECO:0000259" key="1">
    <source>
        <dbReference type="Pfam" id="PF14583"/>
    </source>
</evidence>
<gene>
    <name evidence="2" type="ORF">NV381_04050</name>
</gene>
<protein>
    <submittedName>
        <fullName evidence="2">Oligogalacturonate lyase family protein</fullName>
    </submittedName>
</protein>
<evidence type="ECO:0000313" key="2">
    <source>
        <dbReference type="EMBL" id="MCR8630372.1"/>
    </source>
</evidence>
<sequence>MMMKGNITKHTMSKAEENETGRLVTRLTSLPGNHHHLYFTSSSFTANNRQVLFISDMVQGNPNLYKLSLEDGETVQLSDNRNGIMKSYVYYDGKAYQGLAKASPSYSAATNRLLYIQDHKVILIDVETLESEMVYALPAHVMTGFTHLSACGRYACIPYLSSEAFEVGSGNPFTLIRDRVADRRLESKVLVIDMQTGVAEPYFSHQGWITHVQFHPEDHRTILFNHEGGMVDQRIWLYRNGRIEKVRDQSNQSNSLWVCHEMWSKDGSTILYHGTRGIPNDPSMKRNESTEHAASFVGTANLSDGTYSEIEFPQHMTAYGHFTVGNDLDLLLTDGIIDAQSIHLCRTDWLSGQLTYERICHHHSSFTVQDVHPHPIFSHDDRYVLFSSDAHNEREKGHLYLVELDEAGKKI</sequence>
<dbReference type="SUPFAM" id="SSF82171">
    <property type="entry name" value="DPP6 N-terminal domain-like"/>
    <property type="match status" value="1"/>
</dbReference>
<dbReference type="InterPro" id="IPR015943">
    <property type="entry name" value="WD40/YVTN_repeat-like_dom_sf"/>
</dbReference>
<name>A0ABT1YBU4_9BACL</name>
<organism evidence="2 3">
    <name type="scientific">Paenibacillus radicis</name>
    <name type="common">ex Xue et al. 2023</name>
    <dbReference type="NCBI Taxonomy" id="2972489"/>
    <lineage>
        <taxon>Bacteria</taxon>
        <taxon>Bacillati</taxon>
        <taxon>Bacillota</taxon>
        <taxon>Bacilli</taxon>
        <taxon>Bacillales</taxon>
        <taxon>Paenibacillaceae</taxon>
        <taxon>Paenibacillus</taxon>
    </lineage>
</organism>
<dbReference type="RefSeq" id="WP_258211987.1">
    <property type="nucleotide sequence ID" value="NZ_JANQBD010000002.1"/>
</dbReference>
<feature type="domain" description="Oligogalacturonate lyase" evidence="1">
    <location>
        <begin position="2"/>
        <end position="273"/>
    </location>
</feature>
<evidence type="ECO:0000313" key="3">
    <source>
        <dbReference type="Proteomes" id="UP001300012"/>
    </source>
</evidence>
<dbReference type="EMBL" id="JANQBD010000002">
    <property type="protein sequence ID" value="MCR8630372.1"/>
    <property type="molecule type" value="Genomic_DNA"/>
</dbReference>
<proteinExistence type="predicted"/>
<dbReference type="Proteomes" id="UP001300012">
    <property type="component" value="Unassembled WGS sequence"/>
</dbReference>
<dbReference type="InterPro" id="IPR027946">
    <property type="entry name" value="Ogl_dom"/>
</dbReference>
<reference evidence="2 3" key="1">
    <citation type="submission" date="2022-08" db="EMBL/GenBank/DDBJ databases">
        <title>Paenibacillus endoradicis sp. nov., Paenibacillus radicibacter sp. nov and Paenibacillus pararadicis sp. nov., three cold-adapted plant growth-promoting bacteria isolated from root of Larix gmelinii in Great Khingan.</title>
        <authorList>
            <person name="Xue H."/>
        </authorList>
    </citation>
    <scope>NUCLEOTIDE SEQUENCE [LARGE SCALE GENOMIC DNA]</scope>
    <source>
        <strain evidence="2 3">N5-1-1-5</strain>
    </source>
</reference>
<dbReference type="GO" id="GO:0016829">
    <property type="term" value="F:lyase activity"/>
    <property type="evidence" value="ECO:0007669"/>
    <property type="project" value="UniProtKB-KW"/>
</dbReference>
<keyword evidence="2" id="KW-0456">Lyase</keyword>
<dbReference type="Pfam" id="PF14583">
    <property type="entry name" value="Pectate_lyase22"/>
    <property type="match status" value="1"/>
</dbReference>